<reference evidence="1 2" key="1">
    <citation type="submission" date="2019-01" db="EMBL/GenBank/DDBJ databases">
        <authorList>
            <person name="Chen W.-M."/>
        </authorList>
    </citation>
    <scope>NUCLEOTIDE SEQUENCE [LARGE SCALE GENOMIC DNA]</scope>
    <source>
        <strain evidence="1 2">CCP-7</strain>
    </source>
</reference>
<proteinExistence type="predicted"/>
<comment type="caution">
    <text evidence="1">The sequence shown here is derived from an EMBL/GenBank/DDBJ whole genome shotgun (WGS) entry which is preliminary data.</text>
</comment>
<evidence type="ECO:0000313" key="2">
    <source>
        <dbReference type="Proteomes" id="UP000282971"/>
    </source>
</evidence>
<sequence length="210" mass="22474">MQNAKPSPPPTGRPRMGTTELLPCPFCGGEAKLVSTASSTVQCQNDQCIIGDPAPFNDFSHREDAIAAWNCRTTPDLPERGGWPHVGFGCHVTAGKRYGGGWQDCIVTEVHDDGAVSVNRLSDGEKGLLPLGTWELKATPAPAGELEEMLPTDGQQAAQDWEEALAEIARTAKHKDLCSFWAGPWRCNCGLKGALANLRTHPGATTKGIE</sequence>
<dbReference type="EMBL" id="SACN01000001">
    <property type="protein sequence ID" value="RVT93744.1"/>
    <property type="molecule type" value="Genomic_DNA"/>
</dbReference>
<gene>
    <name evidence="1" type="ORF">EOD43_07720</name>
</gene>
<dbReference type="Proteomes" id="UP000282971">
    <property type="component" value="Unassembled WGS sequence"/>
</dbReference>
<accession>A0A437M8C1</accession>
<dbReference type="Pfam" id="PF14354">
    <property type="entry name" value="Lar_restr_allev"/>
    <property type="match status" value="1"/>
</dbReference>
<dbReference type="AlphaFoldDB" id="A0A437M8C1"/>
<organism evidence="1 2">
    <name type="scientific">Sphingomonas crocodyli</name>
    <dbReference type="NCBI Taxonomy" id="1979270"/>
    <lineage>
        <taxon>Bacteria</taxon>
        <taxon>Pseudomonadati</taxon>
        <taxon>Pseudomonadota</taxon>
        <taxon>Alphaproteobacteria</taxon>
        <taxon>Sphingomonadales</taxon>
        <taxon>Sphingomonadaceae</taxon>
        <taxon>Sphingomonas</taxon>
    </lineage>
</organism>
<keyword evidence="2" id="KW-1185">Reference proteome</keyword>
<dbReference type="OrthoDB" id="7586039at2"/>
<protein>
    <recommendedName>
        <fullName evidence="3">Restriction alleviation protein, Lar family</fullName>
    </recommendedName>
</protein>
<name>A0A437M8C1_9SPHN</name>
<evidence type="ECO:0008006" key="3">
    <source>
        <dbReference type="Google" id="ProtNLM"/>
    </source>
</evidence>
<evidence type="ECO:0000313" key="1">
    <source>
        <dbReference type="EMBL" id="RVT93744.1"/>
    </source>
</evidence>